<dbReference type="STRING" id="1124188.SAMN05444377_104138"/>
<proteinExistence type="predicted"/>
<organism evidence="4 5">
    <name type="scientific">Flavobacterium fontis</name>
    <dbReference type="NCBI Taxonomy" id="1124188"/>
    <lineage>
        <taxon>Bacteria</taxon>
        <taxon>Pseudomonadati</taxon>
        <taxon>Bacteroidota</taxon>
        <taxon>Flavobacteriia</taxon>
        <taxon>Flavobacteriales</taxon>
        <taxon>Flavobacteriaceae</taxon>
        <taxon>Flavobacterium</taxon>
    </lineage>
</organism>
<evidence type="ECO:0000313" key="5">
    <source>
        <dbReference type="Proteomes" id="UP000184147"/>
    </source>
</evidence>
<feature type="signal peptide" evidence="2">
    <location>
        <begin position="1"/>
        <end position="17"/>
    </location>
</feature>
<accession>A0A1M4ZDA6</accession>
<gene>
    <name evidence="4" type="ORF">SAMN05444377_104138</name>
</gene>
<evidence type="ECO:0000256" key="2">
    <source>
        <dbReference type="SAM" id="SignalP"/>
    </source>
</evidence>
<evidence type="ECO:0000259" key="3">
    <source>
        <dbReference type="Pfam" id="PF18962"/>
    </source>
</evidence>
<dbReference type="NCBIfam" id="TIGR04183">
    <property type="entry name" value="Por_Secre_tail"/>
    <property type="match status" value="1"/>
</dbReference>
<protein>
    <submittedName>
        <fullName evidence="4">Por secretion system C-terminal sorting domain-containing protein</fullName>
    </submittedName>
</protein>
<dbReference type="Pfam" id="PF18962">
    <property type="entry name" value="Por_Secre_tail"/>
    <property type="match status" value="1"/>
</dbReference>
<evidence type="ECO:0000313" key="4">
    <source>
        <dbReference type="EMBL" id="SHF16010.1"/>
    </source>
</evidence>
<reference evidence="4 5" key="1">
    <citation type="submission" date="2016-11" db="EMBL/GenBank/DDBJ databases">
        <authorList>
            <person name="Jaros S."/>
            <person name="Januszkiewicz K."/>
            <person name="Wedrychowicz H."/>
        </authorList>
    </citation>
    <scope>NUCLEOTIDE SEQUENCE [LARGE SCALE GENOMIC DNA]</scope>
    <source>
        <strain evidence="4 5">DSM 25660</strain>
    </source>
</reference>
<keyword evidence="5" id="KW-1185">Reference proteome</keyword>
<sequence length="350" mass="36361">MKKVLLAVFMLPVALQAQVLLTENFNTLTVGNVSDNITGATPGQGDYFFFASNGTAPTTSTNAAVTNAQIVSVNAGDLALSLEGPDGDKGSRFMWQDGFPAIWATRTSGNNIIEMEVDINPGDGTSTSRNTFGVYIFNAAGDRVLGGFVVRAATRELFLVAYSTPTGNPVGNYNYSLAAAPGIQLPANTVSRIGVSYNVTTRQVLIKGPGIAAAGVGVVGSSTATDPAEIDFVSFSGNTTAAPNSDSTTMVMDNLVVRASSTDTLLNTTEIASEGSLSVYPNPSSDVFNVNSPSAFTSYTITDINGRVVKTATMEAATQAQINVVDLAPGAYILNIVSENGSASHKIIKQ</sequence>
<feature type="chain" id="PRO_5012747859" evidence="2">
    <location>
        <begin position="18"/>
        <end position="350"/>
    </location>
</feature>
<dbReference type="InterPro" id="IPR026444">
    <property type="entry name" value="Secre_tail"/>
</dbReference>
<keyword evidence="1 2" id="KW-0732">Signal</keyword>
<dbReference type="Proteomes" id="UP000184147">
    <property type="component" value="Unassembled WGS sequence"/>
</dbReference>
<dbReference type="AlphaFoldDB" id="A0A1M4ZDA6"/>
<feature type="domain" description="Secretion system C-terminal sorting" evidence="3">
    <location>
        <begin position="279"/>
        <end position="348"/>
    </location>
</feature>
<evidence type="ECO:0000256" key="1">
    <source>
        <dbReference type="ARBA" id="ARBA00022729"/>
    </source>
</evidence>
<dbReference type="EMBL" id="FQVQ01000004">
    <property type="protein sequence ID" value="SHF16010.1"/>
    <property type="molecule type" value="Genomic_DNA"/>
</dbReference>
<name>A0A1M4ZDA6_9FLAO</name>